<comment type="similarity">
    <text evidence="4 5">Belongs to the kynureninase family.</text>
</comment>
<dbReference type="GeneID" id="9822310"/>
<proteinExistence type="inferred from homology"/>
<dbReference type="Proteomes" id="UP000008281">
    <property type="component" value="Unassembled WGS sequence"/>
</dbReference>
<dbReference type="GO" id="GO:0097053">
    <property type="term" value="P:L-kynurenine catabolic process"/>
    <property type="evidence" value="ECO:0007669"/>
    <property type="project" value="UniProtKB-UniRule"/>
</dbReference>
<name>E3LDQ2_CAERE</name>
<keyword evidence="3 4" id="KW-0663">Pyridoxal phosphate</keyword>
<dbReference type="EMBL" id="DS268407">
    <property type="protein sequence ID" value="EFO82681.1"/>
    <property type="molecule type" value="Genomic_DNA"/>
</dbReference>
<gene>
    <name evidence="6" type="ORF">CRE_00197</name>
</gene>
<dbReference type="SUPFAM" id="SSF53383">
    <property type="entry name" value="PLP-dependent transferases"/>
    <property type="match status" value="1"/>
</dbReference>
<dbReference type="GO" id="GO:0030429">
    <property type="term" value="F:kynureninase activity"/>
    <property type="evidence" value="ECO:0007669"/>
    <property type="project" value="UniProtKB-UniRule"/>
</dbReference>
<evidence type="ECO:0000313" key="7">
    <source>
        <dbReference type="Proteomes" id="UP000008281"/>
    </source>
</evidence>
<dbReference type="OrthoDB" id="5978656at2759"/>
<dbReference type="GO" id="GO:0005737">
    <property type="term" value="C:cytoplasm"/>
    <property type="evidence" value="ECO:0007669"/>
    <property type="project" value="UniProtKB-SubCell"/>
</dbReference>
<feature type="binding site" evidence="4">
    <location>
        <position position="156"/>
    </location>
    <ligand>
        <name>pyridoxal 5'-phosphate</name>
        <dbReference type="ChEBI" id="CHEBI:597326"/>
    </ligand>
</feature>
<dbReference type="eggNOG" id="KOG3846">
    <property type="taxonomic scope" value="Eukaryota"/>
</dbReference>
<comment type="subcellular location">
    <subcellularLocation>
        <location evidence="4 5">Cytoplasm</location>
    </subcellularLocation>
</comment>
<dbReference type="PANTHER" id="PTHR14084">
    <property type="entry name" value="KYNURENINASE"/>
    <property type="match status" value="1"/>
</dbReference>
<feature type="binding site" evidence="4">
    <location>
        <begin position="184"/>
        <end position="187"/>
    </location>
    <ligand>
        <name>pyridoxal 5'-phosphate</name>
        <dbReference type="ChEBI" id="CHEBI:597326"/>
    </ligand>
</feature>
<accession>E3LDQ2</accession>
<dbReference type="HOGENOM" id="CLU_003433_4_0_1"/>
<protein>
    <recommendedName>
        <fullName evidence="4 5">Kynureninase</fullName>
        <ecNumber evidence="4 5">3.7.1.3</ecNumber>
    </recommendedName>
    <alternativeName>
        <fullName evidence="4">L-kynurenine hydrolase</fullName>
    </alternativeName>
</protein>
<comment type="subunit">
    <text evidence="4 5">Homodimer.</text>
</comment>
<organism evidence="7">
    <name type="scientific">Caenorhabditis remanei</name>
    <name type="common">Caenorhabditis vulgaris</name>
    <dbReference type="NCBI Taxonomy" id="31234"/>
    <lineage>
        <taxon>Eukaryota</taxon>
        <taxon>Metazoa</taxon>
        <taxon>Ecdysozoa</taxon>
        <taxon>Nematoda</taxon>
        <taxon>Chromadorea</taxon>
        <taxon>Rhabditida</taxon>
        <taxon>Rhabditina</taxon>
        <taxon>Rhabditomorpha</taxon>
        <taxon>Rhabditoidea</taxon>
        <taxon>Rhabditidae</taxon>
        <taxon>Peloderinae</taxon>
        <taxon>Caenorhabditis</taxon>
    </lineage>
</organism>
<reference evidence="6" key="1">
    <citation type="submission" date="2007-07" db="EMBL/GenBank/DDBJ databases">
        <title>PCAP assembly of the Caenorhabditis remanei genome.</title>
        <authorList>
            <consortium name="The Caenorhabditis remanei Sequencing Consortium"/>
            <person name="Wilson R.K."/>
        </authorList>
    </citation>
    <scope>NUCLEOTIDE SEQUENCE [LARGE SCALE GENOMIC DNA]</scope>
    <source>
        <strain evidence="6">PB4641</strain>
    </source>
</reference>
<feature type="binding site" evidence="4">
    <location>
        <position position="269"/>
    </location>
    <ligand>
        <name>pyridoxal 5'-phosphate</name>
        <dbReference type="ChEBI" id="CHEBI:597326"/>
    </ligand>
</feature>
<dbReference type="RefSeq" id="XP_003118083.2">
    <property type="nucleotide sequence ID" value="XM_003118035.2"/>
</dbReference>
<evidence type="ECO:0000256" key="5">
    <source>
        <dbReference type="PIRNR" id="PIRNR038800"/>
    </source>
</evidence>
<feature type="binding site" evidence="4">
    <location>
        <position position="272"/>
    </location>
    <ligand>
        <name>pyridoxal 5'-phosphate</name>
        <dbReference type="ChEBI" id="CHEBI:597326"/>
    </ligand>
</feature>
<keyword evidence="7" id="KW-1185">Reference proteome</keyword>
<feature type="binding site" evidence="4">
    <location>
        <position position="324"/>
    </location>
    <ligand>
        <name>pyridoxal 5'-phosphate</name>
        <dbReference type="ChEBI" id="CHEBI:597326"/>
    </ligand>
</feature>
<evidence type="ECO:0000256" key="1">
    <source>
        <dbReference type="ARBA" id="ARBA00022642"/>
    </source>
</evidence>
<dbReference type="UniPathway" id="UPA00253">
    <property type="reaction ID" value="UER00329"/>
</dbReference>
<dbReference type="GO" id="GO:0030170">
    <property type="term" value="F:pyridoxal phosphate binding"/>
    <property type="evidence" value="ECO:0007669"/>
    <property type="project" value="UniProtKB-UniRule"/>
</dbReference>
<evidence type="ECO:0000256" key="2">
    <source>
        <dbReference type="ARBA" id="ARBA00022801"/>
    </source>
</evidence>
<keyword evidence="4 5" id="KW-0963">Cytoplasm</keyword>
<feature type="modified residue" description="N6-(pyridoxal phosphate)lysine" evidence="4">
    <location>
        <position position="295"/>
    </location>
</feature>
<dbReference type="GO" id="GO:0034354">
    <property type="term" value="P:'de novo' NAD+ biosynthetic process from L-tryptophan"/>
    <property type="evidence" value="ECO:0007669"/>
    <property type="project" value="UniProtKB-UniRule"/>
</dbReference>
<dbReference type="NCBIfam" id="TIGR01814">
    <property type="entry name" value="kynureninase"/>
    <property type="match status" value="1"/>
</dbReference>
<dbReference type="UniPathway" id="UPA00334">
    <property type="reaction ID" value="UER00455"/>
</dbReference>
<dbReference type="FunCoup" id="E3LDQ2">
    <property type="interactions" value="411"/>
</dbReference>
<feature type="binding site" evidence="4">
    <location>
        <position position="294"/>
    </location>
    <ligand>
        <name>pyridoxal 5'-phosphate</name>
        <dbReference type="ChEBI" id="CHEBI:597326"/>
    </ligand>
</feature>
<comment type="catalytic activity">
    <reaction evidence="5">
        <text>3-hydroxy-L-kynurenine + H2O = 3-hydroxyanthranilate + L-alanine + H(+)</text>
        <dbReference type="Rhea" id="RHEA:25143"/>
        <dbReference type="ChEBI" id="CHEBI:15377"/>
        <dbReference type="ChEBI" id="CHEBI:15378"/>
        <dbReference type="ChEBI" id="CHEBI:36559"/>
        <dbReference type="ChEBI" id="CHEBI:57972"/>
        <dbReference type="ChEBI" id="CHEBI:58125"/>
        <dbReference type="EC" id="3.7.1.3"/>
    </reaction>
</comment>
<dbReference type="Pfam" id="PF22580">
    <property type="entry name" value="KYNU_C"/>
    <property type="match status" value="1"/>
</dbReference>
<dbReference type="InterPro" id="IPR015424">
    <property type="entry name" value="PyrdxlP-dep_Trfase"/>
</dbReference>
<comment type="cofactor">
    <cofactor evidence="4 5">
        <name>pyridoxal 5'-phosphate</name>
        <dbReference type="ChEBI" id="CHEBI:597326"/>
    </cofactor>
</comment>
<keyword evidence="1 4" id="KW-0662">Pyridine nucleotide biosynthesis</keyword>
<dbReference type="InterPro" id="IPR015421">
    <property type="entry name" value="PyrdxlP-dep_Trfase_major"/>
</dbReference>
<comment type="pathway">
    <text evidence="4 5">Cofactor biosynthesis; NAD(+) biosynthesis; quinolinate from L-kynurenine: step 2/3.</text>
</comment>
<dbReference type="STRING" id="31234.E3LDQ2"/>
<dbReference type="KEGG" id="crq:GCK72_024520"/>
<sequence>MADNEGQAPAPPQPEGEQECMCTQDKVLQFLNKMADESGIKDLTDPALAEFLTDSDALKGIRDLFHYPKAGTLPDVDTTLVDPEADSIYLCGNSLGLMPKVTAEVMKEHLDKWAKMGVFGHMTGEVPWAHSDEHCLEGVGRLVGAKKEEVSVCNSLTVNIHVLLTAFYKPTETRHKILLESKAFPSDHYAIESQIRLKGRTVEESMCCLEPREGEETLRTEDIIDYIEKNGDEIAIVFFSGIQYYTGQLFDIKAITEAGHRKGCLVGWDLAHAFANVPLHLHWWDVDFAAWCSYKYGCTGAGSIAGLFVHERFLHDKRERMLGWWSHKMSSRFVMDNVLDLDEGASGYRISNPPIHCVAAMLGSLKIFEQVSLENLRSRSCYLTGYLEYLVKTLFGEDSDERTTKLSISIITPEDFHQRGCQLSLKFSSPIDVIYPELVKRGVAVDKRYPNVIRVAPVHLYNNYVDVRRFISVLQEVAHIVEDHA</sequence>
<comment type="catalytic activity">
    <reaction evidence="4 5">
        <text>L-kynurenine + H2O = anthranilate + L-alanine + H(+)</text>
        <dbReference type="Rhea" id="RHEA:16813"/>
        <dbReference type="ChEBI" id="CHEBI:15377"/>
        <dbReference type="ChEBI" id="CHEBI:15378"/>
        <dbReference type="ChEBI" id="CHEBI:16567"/>
        <dbReference type="ChEBI" id="CHEBI:57959"/>
        <dbReference type="ChEBI" id="CHEBI:57972"/>
        <dbReference type="EC" id="3.7.1.3"/>
    </reaction>
</comment>
<dbReference type="PANTHER" id="PTHR14084:SF0">
    <property type="entry name" value="KYNURENINASE"/>
    <property type="match status" value="1"/>
</dbReference>
<dbReference type="AlphaFoldDB" id="E3LDQ2"/>
<dbReference type="GO" id="GO:0043420">
    <property type="term" value="P:anthranilate metabolic process"/>
    <property type="evidence" value="ECO:0007669"/>
    <property type="project" value="UniProtKB-UniRule"/>
</dbReference>
<feature type="binding site" evidence="4">
    <location>
        <position position="157"/>
    </location>
    <ligand>
        <name>pyridoxal 5'-phosphate</name>
        <dbReference type="ChEBI" id="CHEBI:597326"/>
    </ligand>
</feature>
<feature type="binding site" evidence="4">
    <location>
        <position position="240"/>
    </location>
    <ligand>
        <name>pyridoxal 5'-phosphate</name>
        <dbReference type="ChEBI" id="CHEBI:597326"/>
    </ligand>
</feature>
<dbReference type="Gene3D" id="3.90.1150.10">
    <property type="entry name" value="Aspartate Aminotransferase, domain 1"/>
    <property type="match status" value="1"/>
</dbReference>
<comment type="function">
    <text evidence="4 5">Catalyzes the cleavage of L-kynurenine (L-Kyn) and L-3-hydroxykynurenine (L-3OHKyn) into anthranilic acid (AA) and 3-hydroxyanthranilic acid (3-OHAA), respectively.</text>
</comment>
<dbReference type="InterPro" id="IPR010111">
    <property type="entry name" value="Kynureninase"/>
</dbReference>
<dbReference type="GO" id="GO:0019805">
    <property type="term" value="P:quinolinate biosynthetic process"/>
    <property type="evidence" value="ECO:0007669"/>
    <property type="project" value="UniProtKB-UniRule"/>
</dbReference>
<dbReference type="GO" id="GO:0019441">
    <property type="term" value="P:L-tryptophan catabolic process to kynurenine"/>
    <property type="evidence" value="ECO:0007669"/>
    <property type="project" value="TreeGrafter"/>
</dbReference>
<dbReference type="EC" id="3.7.1.3" evidence="4 5"/>
<dbReference type="InterPro" id="IPR015422">
    <property type="entry name" value="PyrdxlP-dep_Trfase_small"/>
</dbReference>
<dbReference type="CTD" id="9822310"/>
<evidence type="ECO:0000256" key="3">
    <source>
        <dbReference type="ARBA" id="ARBA00022898"/>
    </source>
</evidence>
<evidence type="ECO:0000313" key="6">
    <source>
        <dbReference type="EMBL" id="EFO82681.1"/>
    </source>
</evidence>
<dbReference type="HAMAP" id="MF_01970">
    <property type="entry name" value="Kynureninase"/>
    <property type="match status" value="1"/>
</dbReference>
<evidence type="ECO:0000256" key="4">
    <source>
        <dbReference type="HAMAP-Rule" id="MF_03017"/>
    </source>
</evidence>
<keyword evidence="2 4" id="KW-0378">Hydrolase</keyword>
<feature type="binding site" evidence="4">
    <location>
        <position position="352"/>
    </location>
    <ligand>
        <name>pyridoxal 5'-phosphate</name>
        <dbReference type="ChEBI" id="CHEBI:597326"/>
    </ligand>
</feature>
<dbReference type="PIRSF" id="PIRSF038800">
    <property type="entry name" value="KYNU"/>
    <property type="match status" value="1"/>
</dbReference>
<dbReference type="OMA" id="LPGWNSH"/>
<comment type="pathway">
    <text evidence="4 5">Amino-acid degradation; L-kynurenine degradation; L-alanine and anthranilate from L-kynurenine: step 1/1.</text>
</comment>
<dbReference type="FunFam" id="3.40.640.10:FF:000031">
    <property type="entry name" value="Kynureninase"/>
    <property type="match status" value="1"/>
</dbReference>
<dbReference type="Gene3D" id="3.40.640.10">
    <property type="entry name" value="Type I PLP-dependent aspartate aminotransferase-like (Major domain)"/>
    <property type="match status" value="1"/>
</dbReference>